<accession>A0ABR7HHR4</accession>
<keyword evidence="1" id="KW-0472">Membrane</keyword>
<protein>
    <recommendedName>
        <fullName evidence="4">Sporulation integral membrane protein YlbJ</fullName>
    </recommendedName>
</protein>
<dbReference type="RefSeq" id="WP_186934479.1">
    <property type="nucleotide sequence ID" value="NZ_JACOPS010000001.1"/>
</dbReference>
<feature type="transmembrane region" description="Helical" evidence="1">
    <location>
        <begin position="125"/>
        <end position="145"/>
    </location>
</feature>
<feature type="transmembrane region" description="Helical" evidence="1">
    <location>
        <begin position="12"/>
        <end position="29"/>
    </location>
</feature>
<gene>
    <name evidence="2" type="ORF">H8R91_00660</name>
</gene>
<feature type="transmembrane region" description="Helical" evidence="1">
    <location>
        <begin position="151"/>
        <end position="173"/>
    </location>
</feature>
<keyword evidence="1" id="KW-0812">Transmembrane</keyword>
<sequence length="355" mass="38012">MFIKANFHKFTAALLSLAIVIVCIMLLIFSKECADGAFSGIEMCINVLIPSLFPFMAVSSFTVKSGISDFLGKPFGKIMKSVFGLSPCFAPILLLSVTGGYPIGAKSCNELYKNGNAGTEECKRASMFMVCAGPGFLVSFIGMSIYNDKKIGIIMLCSQILSVLITGIANRIINRGKNSVTAKVGNNSRLSLTKSLVEAVYDASKGMFSICSFVIAFSAVAGILSTVLDDGFVKTAVLSIFEVCTGVKTASSELPVWAVAFVAGFGGICVHFQIFSVLGNLKINKLIFFCYRIIQGILTALFTYIGMLIFYDTKSVFSVGTVPGSSVYGGTAFSGIALTALMICFLFLLKNYRNN</sequence>
<dbReference type="Proteomes" id="UP000636755">
    <property type="component" value="Unassembled WGS sequence"/>
</dbReference>
<reference evidence="2 3" key="1">
    <citation type="submission" date="2020-08" db="EMBL/GenBank/DDBJ databases">
        <title>Genome public.</title>
        <authorList>
            <person name="Liu C."/>
            <person name="Sun Q."/>
        </authorList>
    </citation>
    <scope>NUCLEOTIDE SEQUENCE [LARGE SCALE GENOMIC DNA]</scope>
    <source>
        <strain evidence="2 3">NSJ-71</strain>
    </source>
</reference>
<keyword evidence="3" id="KW-1185">Reference proteome</keyword>
<feature type="transmembrane region" description="Helical" evidence="1">
    <location>
        <begin position="83"/>
        <end position="104"/>
    </location>
</feature>
<organism evidence="2 3">
    <name type="scientific">Ruminococcus intestinalis</name>
    <dbReference type="NCBI Taxonomy" id="2763066"/>
    <lineage>
        <taxon>Bacteria</taxon>
        <taxon>Bacillati</taxon>
        <taxon>Bacillota</taxon>
        <taxon>Clostridia</taxon>
        <taxon>Eubacteriales</taxon>
        <taxon>Oscillospiraceae</taxon>
        <taxon>Ruminococcus</taxon>
    </lineage>
</organism>
<comment type="caution">
    <text evidence="2">The sequence shown here is derived from an EMBL/GenBank/DDBJ whole genome shotgun (WGS) entry which is preliminary data.</text>
</comment>
<feature type="transmembrane region" description="Helical" evidence="1">
    <location>
        <begin position="289"/>
        <end position="311"/>
    </location>
</feature>
<feature type="transmembrane region" description="Helical" evidence="1">
    <location>
        <begin position="207"/>
        <end position="228"/>
    </location>
</feature>
<proteinExistence type="predicted"/>
<keyword evidence="1" id="KW-1133">Transmembrane helix</keyword>
<evidence type="ECO:0000313" key="2">
    <source>
        <dbReference type="EMBL" id="MBC5727056.1"/>
    </source>
</evidence>
<feature type="transmembrane region" description="Helical" evidence="1">
    <location>
        <begin position="41"/>
        <end position="63"/>
    </location>
</feature>
<feature type="transmembrane region" description="Helical" evidence="1">
    <location>
        <begin position="331"/>
        <end position="349"/>
    </location>
</feature>
<evidence type="ECO:0008006" key="4">
    <source>
        <dbReference type="Google" id="ProtNLM"/>
    </source>
</evidence>
<evidence type="ECO:0000256" key="1">
    <source>
        <dbReference type="SAM" id="Phobius"/>
    </source>
</evidence>
<dbReference type="EMBL" id="JACOPS010000001">
    <property type="protein sequence ID" value="MBC5727056.1"/>
    <property type="molecule type" value="Genomic_DNA"/>
</dbReference>
<evidence type="ECO:0000313" key="3">
    <source>
        <dbReference type="Proteomes" id="UP000636755"/>
    </source>
</evidence>
<feature type="transmembrane region" description="Helical" evidence="1">
    <location>
        <begin position="256"/>
        <end position="277"/>
    </location>
</feature>
<name>A0ABR7HHR4_9FIRM</name>